<keyword evidence="3" id="KW-1185">Reference proteome</keyword>
<reference evidence="2 3" key="1">
    <citation type="submission" date="2024-01" db="EMBL/GenBank/DDBJ databases">
        <title>Comparative genomics of Cryptococcus and Kwoniella reveals pathogenesis evolution and contrasting modes of karyotype evolution via chromosome fusion or intercentromeric recombination.</title>
        <authorList>
            <person name="Coelho M.A."/>
            <person name="David-Palma M."/>
            <person name="Shea T."/>
            <person name="Bowers K."/>
            <person name="McGinley-Smith S."/>
            <person name="Mohammad A.W."/>
            <person name="Gnirke A."/>
            <person name="Yurkov A.M."/>
            <person name="Nowrousian M."/>
            <person name="Sun S."/>
            <person name="Cuomo C.A."/>
            <person name="Heitman J."/>
        </authorList>
    </citation>
    <scope>NUCLEOTIDE SEQUENCE [LARGE SCALE GENOMIC DNA]</scope>
    <source>
        <strain evidence="2">CBS 11374</strain>
    </source>
</reference>
<dbReference type="RefSeq" id="XP_062794314.1">
    <property type="nucleotide sequence ID" value="XM_062938263.1"/>
</dbReference>
<gene>
    <name evidence="2" type="ORF">IL334_006564</name>
</gene>
<accession>A0ABZ1D878</accession>
<evidence type="ECO:0000313" key="2">
    <source>
        <dbReference type="EMBL" id="WRT69575.1"/>
    </source>
</evidence>
<feature type="compositionally biased region" description="Polar residues" evidence="1">
    <location>
        <begin position="1"/>
        <end position="20"/>
    </location>
</feature>
<evidence type="ECO:0000256" key="1">
    <source>
        <dbReference type="SAM" id="MobiDB-lite"/>
    </source>
</evidence>
<proteinExistence type="predicted"/>
<protein>
    <submittedName>
        <fullName evidence="2">Uncharacterized protein</fullName>
    </submittedName>
</protein>
<feature type="region of interest" description="Disordered" evidence="1">
    <location>
        <begin position="1"/>
        <end position="31"/>
    </location>
</feature>
<name>A0ABZ1D878_9TREE</name>
<dbReference type="GeneID" id="87958694"/>
<feature type="compositionally biased region" description="Pro residues" evidence="1">
    <location>
        <begin position="145"/>
        <end position="154"/>
    </location>
</feature>
<feature type="region of interest" description="Disordered" evidence="1">
    <location>
        <begin position="109"/>
        <end position="157"/>
    </location>
</feature>
<sequence length="258" mass="27460">MPQTYPGSQRPSTAPRQKSGPTPLFLGSGQSSKFLSPFQEARINSWRSGASNPPPSGPKSIKVKSAPASINIASSKASSCTCTCNCTQCGSHGECQTCGGGVTSCSCSLQSPKSKSSQKSKRSSNGPNTHVKGYYSSHRKQANPRPEPPLPVSPKSPINFAVLKAPDRLDLPTPEQVRSHQVGVLPPIQWPPAPGQEIPMREMAKPAKEPPVPRIAGARDPVTQNYWRQMFPPHAPLPIMGPGLPPAIGMIPARPWGP</sequence>
<organism evidence="2 3">
    <name type="scientific">Kwoniella shivajii</name>
    <dbReference type="NCBI Taxonomy" id="564305"/>
    <lineage>
        <taxon>Eukaryota</taxon>
        <taxon>Fungi</taxon>
        <taxon>Dikarya</taxon>
        <taxon>Basidiomycota</taxon>
        <taxon>Agaricomycotina</taxon>
        <taxon>Tremellomycetes</taxon>
        <taxon>Tremellales</taxon>
        <taxon>Cryptococcaceae</taxon>
        <taxon>Kwoniella</taxon>
    </lineage>
</organism>
<dbReference type="Proteomes" id="UP001329825">
    <property type="component" value="Chromosome 9"/>
</dbReference>
<evidence type="ECO:0000313" key="3">
    <source>
        <dbReference type="Proteomes" id="UP001329825"/>
    </source>
</evidence>
<dbReference type="EMBL" id="CP141889">
    <property type="protein sequence ID" value="WRT69575.1"/>
    <property type="molecule type" value="Genomic_DNA"/>
</dbReference>
<feature type="region of interest" description="Disordered" evidence="1">
    <location>
        <begin position="44"/>
        <end position="65"/>
    </location>
</feature>